<keyword evidence="2" id="KW-1185">Reference proteome</keyword>
<dbReference type="OrthoDB" id="163426at2"/>
<dbReference type="Proteomes" id="UP000002222">
    <property type="component" value="Chromosome"/>
</dbReference>
<name>D1B319_SULD5</name>
<dbReference type="STRING" id="525898.Sdel_1471"/>
<dbReference type="RefSeq" id="WP_012857240.1">
    <property type="nucleotide sequence ID" value="NC_013512.1"/>
</dbReference>
<dbReference type="AlphaFoldDB" id="D1B319"/>
<dbReference type="InterPro" id="IPR010181">
    <property type="entry name" value="CGCAxxGCC_motif"/>
</dbReference>
<accession>D1B319</accession>
<reference evidence="2" key="1">
    <citation type="submission" date="2009-11" db="EMBL/GenBank/DDBJ databases">
        <title>The complete genome of Sulfurospirillum deleyianum DSM 6946.</title>
        <authorList>
            <consortium name="US DOE Joint Genome Institute (JGI-PGF)"/>
            <person name="Lucas S."/>
            <person name="Copeland A."/>
            <person name="Lapidus A."/>
            <person name="Glavina del Rio T."/>
            <person name="Dalin E."/>
            <person name="Tice H."/>
            <person name="Bruce D."/>
            <person name="Goodwin L."/>
            <person name="Pitluck S."/>
            <person name="Kyrpides N."/>
            <person name="Mavromatis K."/>
            <person name="Ivanova N."/>
            <person name="Ovchinnikova G."/>
            <person name="Munk A.C."/>
            <person name="Lu M."/>
            <person name="Brettin T."/>
            <person name="Detter J.C."/>
            <person name="Han C."/>
            <person name="Tapia R."/>
            <person name="Larimer F."/>
            <person name="Land M."/>
            <person name="Hauser L."/>
            <person name="Markowitz V."/>
            <person name="Cheng J.F."/>
            <person name="Hugenholtz P."/>
            <person name="Woyke T."/>
            <person name="Wu D."/>
            <person name="Aumann P."/>
            <person name="Schneider S."/>
            <person name="Lang E."/>
            <person name="Spring S."/>
            <person name="Klenk H.P."/>
            <person name="Eisen J.A."/>
        </authorList>
    </citation>
    <scope>NUCLEOTIDE SEQUENCE [LARGE SCALE GENOMIC DNA]</scope>
    <source>
        <strain evidence="2">ATCC 51133 / DSM 6946 / 5175</strain>
    </source>
</reference>
<dbReference type="NCBIfam" id="NF045669">
    <property type="entry name" value="DVU1555_fam_CGA"/>
    <property type="match status" value="1"/>
</dbReference>
<dbReference type="eggNOG" id="ENOG5032ZHX">
    <property type="taxonomic scope" value="Bacteria"/>
</dbReference>
<protein>
    <submittedName>
        <fullName evidence="1">C_GCAxxG_C_C family protein</fullName>
    </submittedName>
</protein>
<proteinExistence type="predicted"/>
<evidence type="ECO:0000313" key="1">
    <source>
        <dbReference type="EMBL" id="ACZ12489.1"/>
    </source>
</evidence>
<evidence type="ECO:0000313" key="2">
    <source>
        <dbReference type="Proteomes" id="UP000002222"/>
    </source>
</evidence>
<dbReference type="HOGENOM" id="CLU_091283_4_0_7"/>
<gene>
    <name evidence="1" type="ordered locus">Sdel_1471</name>
</gene>
<reference evidence="1 2" key="2">
    <citation type="journal article" date="2010" name="Stand. Genomic Sci.">
        <title>Complete genome sequence of Sulfurospirillum deleyianum type strain (5175).</title>
        <authorList>
            <person name="Sikorski J."/>
            <person name="Lapidus A."/>
            <person name="Copeland A."/>
            <person name="Glavina Del Rio T."/>
            <person name="Nolan M."/>
            <person name="Lucas S."/>
            <person name="Chen F."/>
            <person name="Tice H."/>
            <person name="Cheng J.F."/>
            <person name="Saunders E."/>
            <person name="Bruce D."/>
            <person name="Goodwin L."/>
            <person name="Pitluck S."/>
            <person name="Ovchinnikova G."/>
            <person name="Pati A."/>
            <person name="Ivanova N."/>
            <person name="Mavromatis K."/>
            <person name="Chen A."/>
            <person name="Palaniappan K."/>
            <person name="Chain P."/>
            <person name="Land M."/>
            <person name="Hauser L."/>
            <person name="Chang Y.J."/>
            <person name="Jeffries C.D."/>
            <person name="Brettin T."/>
            <person name="Detter J.C."/>
            <person name="Han C."/>
            <person name="Rohde M."/>
            <person name="Lang E."/>
            <person name="Spring S."/>
            <person name="Goker M."/>
            <person name="Bristow J."/>
            <person name="Eisen J.A."/>
            <person name="Markowitz V."/>
            <person name="Hugenholtz P."/>
            <person name="Kyrpides N.C."/>
            <person name="Klenk H.P."/>
        </authorList>
    </citation>
    <scope>NUCLEOTIDE SEQUENCE [LARGE SCALE GENOMIC DNA]</scope>
    <source>
        <strain evidence="2">ATCC 51133 / DSM 6946 / 5175</strain>
    </source>
</reference>
<organism evidence="1 2">
    <name type="scientific">Sulfurospirillum deleyianum (strain ATCC 51133 / DSM 6946 / 5175)</name>
    <dbReference type="NCBI Taxonomy" id="525898"/>
    <lineage>
        <taxon>Bacteria</taxon>
        <taxon>Pseudomonadati</taxon>
        <taxon>Campylobacterota</taxon>
        <taxon>Epsilonproteobacteria</taxon>
        <taxon>Campylobacterales</taxon>
        <taxon>Sulfurospirillaceae</taxon>
        <taxon>Sulfurospirillum</taxon>
    </lineage>
</organism>
<dbReference type="Pfam" id="PF09719">
    <property type="entry name" value="C_GCAxxG_C_C"/>
    <property type="match status" value="1"/>
</dbReference>
<sequence length="148" mass="16282">MDDLSLRLFKLSNDGFCCAQIMYKLALEDEGSDNPDLIRSAQGLCRGIADTQKTCGVLTGAIGVLGLYGAKGHESDVAKENFTPIIKAFHAWFKAEFGTTKCVTLIGERDFASGDQSFKPICAEIIKKAYVKVYELLQEHGYEYGNRA</sequence>
<dbReference type="KEGG" id="sdl:Sdel_1471"/>
<dbReference type="EMBL" id="CP001816">
    <property type="protein sequence ID" value="ACZ12489.1"/>
    <property type="molecule type" value="Genomic_DNA"/>
</dbReference>